<accession>A0A544TEC5</accession>
<organism evidence="2 3">
    <name type="scientific">Psychrobacillus lasiicapitis</name>
    <dbReference type="NCBI Taxonomy" id="1636719"/>
    <lineage>
        <taxon>Bacteria</taxon>
        <taxon>Bacillati</taxon>
        <taxon>Bacillota</taxon>
        <taxon>Bacilli</taxon>
        <taxon>Bacillales</taxon>
        <taxon>Bacillaceae</taxon>
        <taxon>Psychrobacillus</taxon>
    </lineage>
</organism>
<reference evidence="2 3" key="1">
    <citation type="submission" date="2019-05" db="EMBL/GenBank/DDBJ databases">
        <title>Psychrobacillus vulpis sp. nov., a new species isolated from feces of a red fox that inhabits in The Tablas de Daimiel Natural Park, Albacete, Spain.</title>
        <authorList>
            <person name="Rodriguez M."/>
            <person name="Reina J.C."/>
            <person name="Bejar V."/>
            <person name="Llamas I."/>
        </authorList>
    </citation>
    <scope>NUCLEOTIDE SEQUENCE [LARGE SCALE GENOMIC DNA]</scope>
    <source>
        <strain evidence="2 3">NEAU-3TGS17</strain>
    </source>
</reference>
<evidence type="ECO:0008006" key="4">
    <source>
        <dbReference type="Google" id="ProtNLM"/>
    </source>
</evidence>
<dbReference type="PROSITE" id="PS51257">
    <property type="entry name" value="PROKAR_LIPOPROTEIN"/>
    <property type="match status" value="1"/>
</dbReference>
<keyword evidence="3" id="KW-1185">Reference proteome</keyword>
<dbReference type="RefSeq" id="WP_142537530.1">
    <property type="nucleotide sequence ID" value="NZ_BMIE01000001.1"/>
</dbReference>
<name>A0A544TEC5_9BACI</name>
<proteinExistence type="predicted"/>
<comment type="caution">
    <text evidence="2">The sequence shown here is derived from an EMBL/GenBank/DDBJ whole genome shotgun (WGS) entry which is preliminary data.</text>
</comment>
<feature type="chain" id="PRO_5038687149" description="Sporulation protein" evidence="1">
    <location>
        <begin position="19"/>
        <end position="130"/>
    </location>
</feature>
<keyword evidence="1" id="KW-0732">Signal</keyword>
<sequence length="130" mass="15396">MIKIKYILLLLLFLTACSNETNQMVYPENDLPELEQVLKSKEAVYGYRSVMNKDDVLVSIDIRRMHQFSENKIAKNIKKELEEKFPDKEFLVSNDLKLKWEIEKIMKQNLKNDELTKSVDEIKSLLKEET</sequence>
<evidence type="ECO:0000313" key="2">
    <source>
        <dbReference type="EMBL" id="TQR15807.1"/>
    </source>
</evidence>
<dbReference type="Proteomes" id="UP000317316">
    <property type="component" value="Unassembled WGS sequence"/>
</dbReference>
<evidence type="ECO:0000313" key="3">
    <source>
        <dbReference type="Proteomes" id="UP000317316"/>
    </source>
</evidence>
<feature type="signal peptide" evidence="1">
    <location>
        <begin position="1"/>
        <end position="18"/>
    </location>
</feature>
<gene>
    <name evidence="2" type="ORF">FG382_03615</name>
</gene>
<protein>
    <recommendedName>
        <fullName evidence="4">Sporulation protein</fullName>
    </recommendedName>
</protein>
<dbReference type="EMBL" id="VDGH01000002">
    <property type="protein sequence ID" value="TQR15807.1"/>
    <property type="molecule type" value="Genomic_DNA"/>
</dbReference>
<dbReference type="OrthoDB" id="2972320at2"/>
<evidence type="ECO:0000256" key="1">
    <source>
        <dbReference type="SAM" id="SignalP"/>
    </source>
</evidence>
<dbReference type="AlphaFoldDB" id="A0A544TEC5"/>